<dbReference type="AlphaFoldDB" id="A0A1I6JMR8"/>
<keyword evidence="1" id="KW-0732">Signal</keyword>
<evidence type="ECO:0000256" key="1">
    <source>
        <dbReference type="SAM" id="SignalP"/>
    </source>
</evidence>
<evidence type="ECO:0008006" key="4">
    <source>
        <dbReference type="Google" id="ProtNLM"/>
    </source>
</evidence>
<dbReference type="RefSeq" id="WP_092015108.1">
    <property type="nucleotide sequence ID" value="NZ_FOYW01000003.1"/>
</dbReference>
<proteinExistence type="predicted"/>
<organism evidence="2 3">
    <name type="scientific">Marinobacter daqiaonensis</name>
    <dbReference type="NCBI Taxonomy" id="650891"/>
    <lineage>
        <taxon>Bacteria</taxon>
        <taxon>Pseudomonadati</taxon>
        <taxon>Pseudomonadota</taxon>
        <taxon>Gammaproteobacteria</taxon>
        <taxon>Pseudomonadales</taxon>
        <taxon>Marinobacteraceae</taxon>
        <taxon>Marinobacter</taxon>
    </lineage>
</organism>
<reference evidence="2 3" key="1">
    <citation type="submission" date="2016-10" db="EMBL/GenBank/DDBJ databases">
        <authorList>
            <person name="de Groot N.N."/>
        </authorList>
    </citation>
    <scope>NUCLEOTIDE SEQUENCE [LARGE SCALE GENOMIC DNA]</scope>
    <source>
        <strain evidence="2 3">CGMCC 1.9167</strain>
    </source>
</reference>
<dbReference type="Proteomes" id="UP000198644">
    <property type="component" value="Unassembled WGS sequence"/>
</dbReference>
<name>A0A1I6JMR8_9GAMM</name>
<gene>
    <name evidence="2" type="ORF">SAMN05216203_3062</name>
</gene>
<feature type="chain" id="PRO_5011613380" description="Porin" evidence="1">
    <location>
        <begin position="37"/>
        <end position="447"/>
    </location>
</feature>
<dbReference type="OrthoDB" id="6075137at2"/>
<sequence>MAQQSKTALTSRPLTKALGTASILGLAIAGANMANAIQTDFGVDFQSSAFAVDSDAYEAAGRDSATDTGFANLLRVKADFKHEGTGVSVHTRTELAGDRWTGDGGRNTPAGGTGGGGGITGAYNNGNLGSNVRLDLGYVQVPFANGTILRVGRQEANWSNCFLVCDDRRDRIITITPTSLGTVIVGYDRRQDSTSFRNPDNGDMVNAGLVTRLGGFTTGLLYVYWMENSDGAPGGQYALQGTHLFSPYISGKLGDAVTLTAGLNYFDGNAIDFGNGQIFADAATSEYVRLGTNLGAIQLNAQWVGTQDGGLVSPGFDTYSSLVNNNPESTANPTSVIRMGGASGLEDYEENLFIAKAGFNVSPQLMIHGSIGTLMIDTGTADDDSMVYDLGASYKINDAVTTSATWGMVTKSDVLATAGNSLIAGSQGVSLANDDIMAASINLDVKF</sequence>
<accession>A0A1I6JMR8</accession>
<protein>
    <recommendedName>
        <fullName evidence="4">Porin</fullName>
    </recommendedName>
</protein>
<evidence type="ECO:0000313" key="3">
    <source>
        <dbReference type="Proteomes" id="UP000198644"/>
    </source>
</evidence>
<dbReference type="EMBL" id="FOYW01000003">
    <property type="protein sequence ID" value="SFR80272.1"/>
    <property type="molecule type" value="Genomic_DNA"/>
</dbReference>
<keyword evidence="3" id="KW-1185">Reference proteome</keyword>
<feature type="signal peptide" evidence="1">
    <location>
        <begin position="1"/>
        <end position="36"/>
    </location>
</feature>
<evidence type="ECO:0000313" key="2">
    <source>
        <dbReference type="EMBL" id="SFR80272.1"/>
    </source>
</evidence>